<protein>
    <submittedName>
        <fullName evidence="2">Uncharacterized protein</fullName>
    </submittedName>
</protein>
<accession>A0ABW9RUG4</accession>
<reference evidence="2 3" key="1">
    <citation type="submission" date="2019-02" db="EMBL/GenBank/DDBJ databases">
        <authorList>
            <person name="Goldberg S.R."/>
            <person name="Haltli B.A."/>
            <person name="Correa H."/>
            <person name="Russell K.G."/>
        </authorList>
    </citation>
    <scope>NUCLEOTIDE SEQUENCE [LARGE SCALE GENOMIC DNA]</scope>
    <source>
        <strain evidence="2 3">JCM 16186</strain>
    </source>
</reference>
<organism evidence="2 3">
    <name type="scientific">Fulvivirga kasyanovii</name>
    <dbReference type="NCBI Taxonomy" id="396812"/>
    <lineage>
        <taxon>Bacteria</taxon>
        <taxon>Pseudomonadati</taxon>
        <taxon>Bacteroidota</taxon>
        <taxon>Cytophagia</taxon>
        <taxon>Cytophagales</taxon>
        <taxon>Fulvivirgaceae</taxon>
        <taxon>Fulvivirga</taxon>
    </lineage>
</organism>
<proteinExistence type="predicted"/>
<gene>
    <name evidence="2" type="ORF">E1163_20470</name>
</gene>
<evidence type="ECO:0000313" key="3">
    <source>
        <dbReference type="Proteomes" id="UP000798808"/>
    </source>
</evidence>
<name>A0ABW9RUG4_9BACT</name>
<dbReference type="RefSeq" id="WP_155174341.1">
    <property type="nucleotide sequence ID" value="NZ_BAAAFL010000027.1"/>
</dbReference>
<dbReference type="Proteomes" id="UP000798808">
    <property type="component" value="Unassembled WGS sequence"/>
</dbReference>
<sequence length="123" mass="13799">MLKSPLFILLLIFVVPIDIMAQEDKLKGPKAKNLKAWERKAAITTTIEENRPAPTGPSAKNTKAWDTKHGDLQNKVTIEVAEKDQMHGVRAKNDKVWEDESFSGQQKVPRYIAPVLILLLLGL</sequence>
<comment type="caution">
    <text evidence="2">The sequence shown here is derived from an EMBL/GenBank/DDBJ whole genome shotgun (WGS) entry which is preliminary data.</text>
</comment>
<evidence type="ECO:0000313" key="2">
    <source>
        <dbReference type="EMBL" id="MTI27342.1"/>
    </source>
</evidence>
<evidence type="ECO:0000256" key="1">
    <source>
        <dbReference type="SAM" id="MobiDB-lite"/>
    </source>
</evidence>
<keyword evidence="3" id="KW-1185">Reference proteome</keyword>
<dbReference type="EMBL" id="SMLW01000623">
    <property type="protein sequence ID" value="MTI27342.1"/>
    <property type="molecule type" value="Genomic_DNA"/>
</dbReference>
<feature type="region of interest" description="Disordered" evidence="1">
    <location>
        <begin position="46"/>
        <end position="67"/>
    </location>
</feature>